<keyword evidence="5" id="KW-1185">Reference proteome</keyword>
<comment type="caution">
    <text evidence="4">The sequence shown here is derived from an EMBL/GenBank/DDBJ whole genome shotgun (WGS) entry which is preliminary data.</text>
</comment>
<evidence type="ECO:0000256" key="1">
    <source>
        <dbReference type="ARBA" id="ARBA00006499"/>
    </source>
</evidence>
<evidence type="ECO:0000256" key="2">
    <source>
        <dbReference type="ARBA" id="ARBA00022801"/>
    </source>
</evidence>
<gene>
    <name evidence="4" type="ORF">EHQ46_03160</name>
</gene>
<comment type="similarity">
    <text evidence="1">Belongs to the AB hydrolase superfamily. AB hydrolase 2 family.</text>
</comment>
<proteinExistence type="inferred from homology"/>
<keyword evidence="2" id="KW-0378">Hydrolase</keyword>
<protein>
    <submittedName>
        <fullName evidence="4">Esterase</fullName>
    </submittedName>
</protein>
<dbReference type="RefSeq" id="WP_135633357.1">
    <property type="nucleotide sequence ID" value="NZ_RQFU01000005.1"/>
</dbReference>
<dbReference type="PANTHER" id="PTHR10655:SF17">
    <property type="entry name" value="LYSOPHOSPHOLIPASE-LIKE PROTEIN 1"/>
    <property type="match status" value="1"/>
</dbReference>
<dbReference type="Pfam" id="PF02230">
    <property type="entry name" value="Abhydrolase_2"/>
    <property type="match status" value="1"/>
</dbReference>
<evidence type="ECO:0000259" key="3">
    <source>
        <dbReference type="Pfam" id="PF02230"/>
    </source>
</evidence>
<evidence type="ECO:0000313" key="4">
    <source>
        <dbReference type="EMBL" id="TGL24136.1"/>
    </source>
</evidence>
<dbReference type="Gene3D" id="3.40.50.1820">
    <property type="entry name" value="alpha/beta hydrolase"/>
    <property type="match status" value="1"/>
</dbReference>
<accession>A0ABY2M693</accession>
<feature type="domain" description="Phospholipase/carboxylesterase/thioesterase" evidence="3">
    <location>
        <begin position="20"/>
        <end position="213"/>
    </location>
</feature>
<dbReference type="EMBL" id="RQFU01000005">
    <property type="protein sequence ID" value="TGL24136.1"/>
    <property type="molecule type" value="Genomic_DNA"/>
</dbReference>
<evidence type="ECO:0000313" key="5">
    <source>
        <dbReference type="Proteomes" id="UP000298200"/>
    </source>
</evidence>
<organism evidence="4 5">
    <name type="scientific">Leptospira yanagawae</name>
    <dbReference type="NCBI Taxonomy" id="293069"/>
    <lineage>
        <taxon>Bacteria</taxon>
        <taxon>Pseudomonadati</taxon>
        <taxon>Spirochaetota</taxon>
        <taxon>Spirochaetia</taxon>
        <taxon>Leptospirales</taxon>
        <taxon>Leptospiraceae</taxon>
        <taxon>Leptospira</taxon>
    </lineage>
</organism>
<sequence length="216" mass="24316">MNSPLTYLIRKPNVSIENPPLLILLHGVGSNENDLFSLTDFLPDSIMVVSVRGPISLGRDRFGWYEITFSGGVPKIDTEQQVKSHKIILEFLEYLSNKYRFNSKQVWIGGFSQGAVMSYSVGLEHPDRIKGIIALSGRLLEETKSQILIEDQSKGQRIYIAHGTNDNVIPVTSARASKDYLESVGLVPIYKEYMEGHTISQEMLKDLVSWLEKELA</sequence>
<dbReference type="InterPro" id="IPR003140">
    <property type="entry name" value="PLipase/COase/thioEstase"/>
</dbReference>
<name>A0ABY2M693_9LEPT</name>
<dbReference type="SUPFAM" id="SSF53474">
    <property type="entry name" value="alpha/beta-Hydrolases"/>
    <property type="match status" value="1"/>
</dbReference>
<dbReference type="InterPro" id="IPR029058">
    <property type="entry name" value="AB_hydrolase_fold"/>
</dbReference>
<reference evidence="5" key="1">
    <citation type="journal article" date="2019" name="PLoS Negl. Trop. Dis.">
        <title>Revisiting the worldwide diversity of Leptospira species in the environment.</title>
        <authorList>
            <person name="Vincent A.T."/>
            <person name="Schiettekatte O."/>
            <person name="Bourhy P."/>
            <person name="Veyrier F.J."/>
            <person name="Picardeau M."/>
        </authorList>
    </citation>
    <scope>NUCLEOTIDE SEQUENCE [LARGE SCALE GENOMIC DNA]</scope>
    <source>
        <strain evidence="5">201800272</strain>
    </source>
</reference>
<dbReference type="Proteomes" id="UP000298200">
    <property type="component" value="Unassembled WGS sequence"/>
</dbReference>
<dbReference type="InterPro" id="IPR050565">
    <property type="entry name" value="LYPA1-2/EST-like"/>
</dbReference>
<dbReference type="PANTHER" id="PTHR10655">
    <property type="entry name" value="LYSOPHOSPHOLIPASE-RELATED"/>
    <property type="match status" value="1"/>
</dbReference>